<reference evidence="8 9" key="1">
    <citation type="journal article" date="2011" name="J. Bacteriol.">
        <title>Genome sequence of strain IMCC3088, a proteorhodopsin-containing marine bacterium belonging to the OM60/NOR5 clade.</title>
        <authorList>
            <person name="Jang Y."/>
            <person name="Oh H.M."/>
            <person name="Kang I."/>
            <person name="Lee K."/>
            <person name="Yang S.J."/>
            <person name="Cho J.C."/>
        </authorList>
    </citation>
    <scope>NUCLEOTIDE SEQUENCE [LARGE SCALE GENOMIC DNA]</scope>
    <source>
        <strain evidence="8 9">IMCC3088</strain>
    </source>
</reference>
<dbReference type="Gene3D" id="3.40.50.720">
    <property type="entry name" value="NAD(P)-binding Rossmann-like Domain"/>
    <property type="match status" value="2"/>
</dbReference>
<dbReference type="PROSITE" id="PS00065">
    <property type="entry name" value="D_2_HYDROXYACID_DH_1"/>
    <property type="match status" value="1"/>
</dbReference>
<evidence type="ECO:0000256" key="4">
    <source>
        <dbReference type="ARBA" id="ARBA00023096"/>
    </source>
</evidence>
<organism evidence="8 9">
    <name type="scientific">Aequoribacter fuscus</name>
    <dbReference type="NCBI Taxonomy" id="2518989"/>
    <lineage>
        <taxon>Bacteria</taxon>
        <taxon>Pseudomonadati</taxon>
        <taxon>Pseudomonadota</taxon>
        <taxon>Gammaproteobacteria</taxon>
        <taxon>Cellvibrionales</taxon>
        <taxon>Halieaceae</taxon>
        <taxon>Aequoribacter</taxon>
    </lineage>
</organism>
<comment type="subcellular location">
    <subcellularLocation>
        <location evidence="5">Cytoplasm</location>
    </subcellularLocation>
</comment>
<evidence type="ECO:0000313" key="9">
    <source>
        <dbReference type="Proteomes" id="UP000005615"/>
    </source>
</evidence>
<evidence type="ECO:0000256" key="3">
    <source>
        <dbReference type="ARBA" id="ARBA00023027"/>
    </source>
</evidence>
<sequence>MLNILADQNIPLASELFTPFGNVTLVDGRSLGAAQVQGADVLLVRSVTRVDECLLSGSKVQFVGSATAGYDHLDLTYLQGSKILYALASGANAESVVEYVLAAICSQPSFLEKLFAGGKLGVVGYGHVGRRLVEVATCLGMNVGVYDPYVDSGAYTNDLQQVLNSDVISLHCELTDHGRFPSKHLLSKSRLDTLGNHQLLINAARGGVIDNVALLDRLQQPNAPVVVLDCWENEPSIHQQLVPVVTIATPHIAGYSYDGKVRGSVMLRDALARHLACQTSDVLLANDLCLNLDSRLSLAMSVSNLVTNIYRIESDDARFRSALADADSESGGRWFDDLRRNYPTRRELLGARLFADARTDSLNQLAQCFKLQLIDRSS</sequence>
<dbReference type="OrthoDB" id="9770208at2"/>
<feature type="domain" description="D-isomer specific 2-hydroxyacid dehydrogenase NAD-binding" evidence="6">
    <location>
        <begin position="106"/>
        <end position="253"/>
    </location>
</feature>
<dbReference type="UniPathway" id="UPA00244">
    <property type="reaction ID" value="UER00310"/>
</dbReference>
<proteinExistence type="inferred from homology"/>
<feature type="active site" evidence="5">
    <location>
        <position position="234"/>
    </location>
</feature>
<evidence type="ECO:0000256" key="2">
    <source>
        <dbReference type="ARBA" id="ARBA00023002"/>
    </source>
</evidence>
<comment type="catalytic activity">
    <reaction evidence="5">
        <text>4-phospho-D-erythronate + NAD(+) = (R)-3-hydroxy-2-oxo-4-phosphooxybutanoate + NADH + H(+)</text>
        <dbReference type="Rhea" id="RHEA:18829"/>
        <dbReference type="ChEBI" id="CHEBI:15378"/>
        <dbReference type="ChEBI" id="CHEBI:57540"/>
        <dbReference type="ChEBI" id="CHEBI:57945"/>
        <dbReference type="ChEBI" id="CHEBI:58538"/>
        <dbReference type="ChEBI" id="CHEBI:58766"/>
        <dbReference type="EC" id="1.1.1.290"/>
    </reaction>
</comment>
<keyword evidence="4 5" id="KW-0664">Pyridoxine biosynthesis</keyword>
<dbReference type="Proteomes" id="UP000005615">
    <property type="component" value="Unassembled WGS sequence"/>
</dbReference>
<comment type="subunit">
    <text evidence="5">Homodimer.</text>
</comment>
<dbReference type="eggNOG" id="COG0111">
    <property type="taxonomic scope" value="Bacteria"/>
</dbReference>
<dbReference type="GO" id="GO:0046983">
    <property type="term" value="F:protein dimerization activity"/>
    <property type="evidence" value="ECO:0007669"/>
    <property type="project" value="InterPro"/>
</dbReference>
<dbReference type="InterPro" id="IPR038251">
    <property type="entry name" value="PdxB_dimer_sf"/>
</dbReference>
<keyword evidence="3 5" id="KW-0520">NAD</keyword>
<evidence type="ECO:0000256" key="5">
    <source>
        <dbReference type="HAMAP-Rule" id="MF_01825"/>
    </source>
</evidence>
<dbReference type="GO" id="GO:0008615">
    <property type="term" value="P:pyridoxine biosynthetic process"/>
    <property type="evidence" value="ECO:0007669"/>
    <property type="project" value="UniProtKB-UniRule"/>
</dbReference>
<feature type="binding site" evidence="5">
    <location>
        <position position="254"/>
    </location>
    <ligand>
        <name>NAD(+)</name>
        <dbReference type="ChEBI" id="CHEBI:57540"/>
    </ligand>
</feature>
<dbReference type="GO" id="GO:0051287">
    <property type="term" value="F:NAD binding"/>
    <property type="evidence" value="ECO:0007669"/>
    <property type="project" value="InterPro"/>
</dbReference>
<dbReference type="EMBL" id="AEIG01000160">
    <property type="protein sequence ID" value="EGG28187.1"/>
    <property type="molecule type" value="Genomic_DNA"/>
</dbReference>
<gene>
    <name evidence="5" type="primary">pdxB</name>
    <name evidence="8" type="ORF">IMCC3088_715</name>
</gene>
<dbReference type="AlphaFoldDB" id="F3L650"/>
<dbReference type="RefSeq" id="WP_009577361.1">
    <property type="nucleotide sequence ID" value="NZ_AEIG01000160.1"/>
</dbReference>
<dbReference type="SUPFAM" id="SSF52283">
    <property type="entry name" value="Formate/glycerate dehydrogenase catalytic domain-like"/>
    <property type="match status" value="1"/>
</dbReference>
<dbReference type="Pfam" id="PF11890">
    <property type="entry name" value="DUF3410"/>
    <property type="match status" value="1"/>
</dbReference>
<accession>F3L650</accession>
<comment type="similarity">
    <text evidence="5">Belongs to the D-isomer specific 2-hydroxyacid dehydrogenase family. PdxB subfamily.</text>
</comment>
<comment type="pathway">
    <text evidence="5">Cofactor biosynthesis; pyridoxine 5'-phosphate biosynthesis; pyridoxine 5'-phosphate from D-erythrose 4-phosphate: step 2/5.</text>
</comment>
<dbReference type="CDD" id="cd12158">
    <property type="entry name" value="ErythrP_dh"/>
    <property type="match status" value="1"/>
</dbReference>
<feature type="domain" description="Erythronate-4-phosphate dehydrogenase dimerisation" evidence="7">
    <location>
        <begin position="293"/>
        <end position="362"/>
    </location>
</feature>
<comment type="caution">
    <text evidence="5">Lacks conserved residue(s) required for the propagation of feature annotation.</text>
</comment>
<comment type="caution">
    <text evidence="8">The sequence shown here is derived from an EMBL/GenBank/DDBJ whole genome shotgun (WGS) entry which is preliminary data.</text>
</comment>
<feature type="binding site" evidence="5">
    <location>
        <position position="229"/>
    </location>
    <ligand>
        <name>NAD(+)</name>
        <dbReference type="ChEBI" id="CHEBI:57540"/>
    </ligand>
</feature>
<dbReference type="PANTHER" id="PTHR43761">
    <property type="entry name" value="D-ISOMER SPECIFIC 2-HYDROXYACID DEHYDROGENASE FAMILY PROTEIN (AFU_ORTHOLOGUE AFUA_1G13630)"/>
    <property type="match status" value="1"/>
</dbReference>
<dbReference type="GO" id="GO:0005737">
    <property type="term" value="C:cytoplasm"/>
    <property type="evidence" value="ECO:0007669"/>
    <property type="project" value="UniProtKB-SubCell"/>
</dbReference>
<dbReference type="InterPro" id="IPR029752">
    <property type="entry name" value="D-isomer_DH_CS1"/>
</dbReference>
<dbReference type="STRING" id="2518989.IMCC3088_715"/>
<dbReference type="InterPro" id="IPR050418">
    <property type="entry name" value="D-iso_2-hydroxyacid_DH_PdxB"/>
</dbReference>
<dbReference type="Pfam" id="PF02826">
    <property type="entry name" value="2-Hacid_dh_C"/>
    <property type="match status" value="1"/>
</dbReference>
<dbReference type="InterPro" id="IPR006140">
    <property type="entry name" value="D-isomer_DH_NAD-bd"/>
</dbReference>
<feature type="active site" description="Proton donor" evidence="5">
    <location>
        <position position="251"/>
    </location>
</feature>
<dbReference type="InterPro" id="IPR036291">
    <property type="entry name" value="NAD(P)-bd_dom_sf"/>
</dbReference>
<feature type="binding site" evidence="5">
    <location>
        <position position="46"/>
    </location>
    <ligand>
        <name>substrate</name>
    </ligand>
</feature>
<evidence type="ECO:0000256" key="1">
    <source>
        <dbReference type="ARBA" id="ARBA00022490"/>
    </source>
</evidence>
<keyword evidence="9" id="KW-1185">Reference proteome</keyword>
<dbReference type="Gene3D" id="3.30.1370.170">
    <property type="match status" value="1"/>
</dbReference>
<dbReference type="HAMAP" id="MF_01825">
    <property type="entry name" value="PdxB"/>
    <property type="match status" value="1"/>
</dbReference>
<keyword evidence="1 5" id="KW-0963">Cytoplasm</keyword>
<dbReference type="SUPFAM" id="SSF51735">
    <property type="entry name" value="NAD(P)-binding Rossmann-fold domains"/>
    <property type="match status" value="1"/>
</dbReference>
<evidence type="ECO:0000259" key="7">
    <source>
        <dbReference type="Pfam" id="PF11890"/>
    </source>
</evidence>
<feature type="binding site" evidence="5">
    <location>
        <position position="147"/>
    </location>
    <ligand>
        <name>NAD(+)</name>
        <dbReference type="ChEBI" id="CHEBI:57540"/>
    </ligand>
</feature>
<protein>
    <recommendedName>
        <fullName evidence="5">Erythronate-4-phosphate dehydrogenase</fullName>
        <ecNumber evidence="5">1.1.1.290</ecNumber>
    </recommendedName>
</protein>
<evidence type="ECO:0000313" key="8">
    <source>
        <dbReference type="EMBL" id="EGG28187.1"/>
    </source>
</evidence>
<name>F3L650_9GAMM</name>
<dbReference type="InterPro" id="IPR024531">
    <property type="entry name" value="Erythronate-4-P_DHase_dimer"/>
</dbReference>
<dbReference type="InterPro" id="IPR020921">
    <property type="entry name" value="Erythronate-4-P_DHase"/>
</dbReference>
<evidence type="ECO:0000259" key="6">
    <source>
        <dbReference type="Pfam" id="PF02826"/>
    </source>
</evidence>
<dbReference type="EC" id="1.1.1.290" evidence="5"/>
<keyword evidence="2 5" id="KW-0560">Oxidoreductase</keyword>
<feature type="binding site" evidence="5">
    <location>
        <position position="67"/>
    </location>
    <ligand>
        <name>substrate</name>
    </ligand>
</feature>
<feature type="active site" evidence="5">
    <location>
        <position position="205"/>
    </location>
</feature>
<feature type="binding site" evidence="5">
    <location>
        <position position="255"/>
    </location>
    <ligand>
        <name>substrate</name>
    </ligand>
</feature>
<comment type="function">
    <text evidence="5">Catalyzes the oxidation of erythronate-4-phosphate to 3-hydroxy-2-oxo-4-phosphonooxybutanoate.</text>
</comment>
<dbReference type="GO" id="GO:0033711">
    <property type="term" value="F:4-phosphoerythronate dehydrogenase activity"/>
    <property type="evidence" value="ECO:0007669"/>
    <property type="project" value="UniProtKB-EC"/>
</dbReference>
<dbReference type="PANTHER" id="PTHR43761:SF1">
    <property type="entry name" value="D-ISOMER SPECIFIC 2-HYDROXYACID DEHYDROGENASE CATALYTIC DOMAIN-CONTAINING PROTEIN-RELATED"/>
    <property type="match status" value="1"/>
</dbReference>